<feature type="region of interest" description="Disordered" evidence="1">
    <location>
        <begin position="1"/>
        <end position="24"/>
    </location>
</feature>
<feature type="region of interest" description="Disordered" evidence="1">
    <location>
        <begin position="58"/>
        <end position="156"/>
    </location>
</feature>
<dbReference type="Proteomes" id="UP001157006">
    <property type="component" value="Chromosome 4"/>
</dbReference>
<evidence type="ECO:0000256" key="1">
    <source>
        <dbReference type="SAM" id="MobiDB-lite"/>
    </source>
</evidence>
<accession>A0AAV1AJ48</accession>
<keyword evidence="2" id="KW-0812">Transmembrane</keyword>
<organism evidence="3 4">
    <name type="scientific">Vicia faba</name>
    <name type="common">Broad bean</name>
    <name type="synonym">Faba vulgaris</name>
    <dbReference type="NCBI Taxonomy" id="3906"/>
    <lineage>
        <taxon>Eukaryota</taxon>
        <taxon>Viridiplantae</taxon>
        <taxon>Streptophyta</taxon>
        <taxon>Embryophyta</taxon>
        <taxon>Tracheophyta</taxon>
        <taxon>Spermatophyta</taxon>
        <taxon>Magnoliopsida</taxon>
        <taxon>eudicotyledons</taxon>
        <taxon>Gunneridae</taxon>
        <taxon>Pentapetalae</taxon>
        <taxon>rosids</taxon>
        <taxon>fabids</taxon>
        <taxon>Fabales</taxon>
        <taxon>Fabaceae</taxon>
        <taxon>Papilionoideae</taxon>
        <taxon>50 kb inversion clade</taxon>
        <taxon>NPAAA clade</taxon>
        <taxon>Hologalegina</taxon>
        <taxon>IRL clade</taxon>
        <taxon>Fabeae</taxon>
        <taxon>Vicia</taxon>
    </lineage>
</organism>
<evidence type="ECO:0000313" key="3">
    <source>
        <dbReference type="EMBL" id="CAI8608552.1"/>
    </source>
</evidence>
<evidence type="ECO:0008006" key="5">
    <source>
        <dbReference type="Google" id="ProtNLM"/>
    </source>
</evidence>
<proteinExistence type="predicted"/>
<feature type="compositionally biased region" description="Basic and acidic residues" evidence="1">
    <location>
        <begin position="138"/>
        <end position="150"/>
    </location>
</feature>
<evidence type="ECO:0000256" key="2">
    <source>
        <dbReference type="SAM" id="Phobius"/>
    </source>
</evidence>
<keyword evidence="4" id="KW-1185">Reference proteome</keyword>
<feature type="compositionally biased region" description="Low complexity" evidence="1">
    <location>
        <begin position="10"/>
        <end position="22"/>
    </location>
</feature>
<dbReference type="AlphaFoldDB" id="A0AAV1AJ48"/>
<dbReference type="EMBL" id="OX451739">
    <property type="protein sequence ID" value="CAI8608552.1"/>
    <property type="molecule type" value="Genomic_DNA"/>
</dbReference>
<feature type="compositionally biased region" description="Basic and acidic residues" evidence="1">
    <location>
        <begin position="64"/>
        <end position="73"/>
    </location>
</feature>
<sequence>MSLQPPPQQPVNVYPTTVTNQPSSHSNGNYGPVFIVLAILLVISVVGCFLGRLCNRRKINSKNNQDRPREAPLRRSVKPNRQQQIHDIQSREDEDVELGGIDKRRPPPIITRPRVVAFEPEGRGSQPHGNFNGNMNDFEMKSDHEGDHQHRTGLRQ</sequence>
<keyword evidence="2" id="KW-0472">Membrane</keyword>
<evidence type="ECO:0000313" key="4">
    <source>
        <dbReference type="Proteomes" id="UP001157006"/>
    </source>
</evidence>
<keyword evidence="2" id="KW-1133">Transmembrane helix</keyword>
<reference evidence="3 4" key="1">
    <citation type="submission" date="2023-01" db="EMBL/GenBank/DDBJ databases">
        <authorList>
            <person name="Kreplak J."/>
        </authorList>
    </citation>
    <scope>NUCLEOTIDE SEQUENCE [LARGE SCALE GENOMIC DNA]</scope>
</reference>
<name>A0AAV1AJ48_VICFA</name>
<feature type="transmembrane region" description="Helical" evidence="2">
    <location>
        <begin position="33"/>
        <end position="54"/>
    </location>
</feature>
<gene>
    <name evidence="3" type="ORF">VFH_IV091880</name>
</gene>
<dbReference type="PANTHER" id="PTHR33429:SF7">
    <property type="entry name" value="OS02G0708000 PROTEIN"/>
    <property type="match status" value="1"/>
</dbReference>
<dbReference type="PANTHER" id="PTHR33429">
    <property type="entry name" value="OS02G0708000 PROTEIN-RELATED"/>
    <property type="match status" value="1"/>
</dbReference>
<protein>
    <recommendedName>
        <fullName evidence="5">Transmembrane protein</fullName>
    </recommendedName>
</protein>